<reference evidence="4" key="1">
    <citation type="journal article" date="2025" name="Foods">
        <title>Unveiling the Microbial Signatures of Arabica Coffee Cherries: Insights into Ripeness Specific Diversity, Functional Traits, and Implications for Quality and Safety.</title>
        <authorList>
            <consortium name="RefSeq"/>
            <person name="Tenea G.N."/>
            <person name="Cifuentes V."/>
            <person name="Reyes P."/>
            <person name="Cevallos-Vallejos M."/>
        </authorList>
    </citation>
    <scope>NUCLEOTIDE SEQUENCE [LARGE SCALE GENOMIC DNA]</scope>
</reference>
<keyword evidence="3" id="KW-0808">Transferase</keyword>
<dbReference type="Proteomes" id="UP001652660">
    <property type="component" value="Chromosome 7e"/>
</dbReference>
<evidence type="ECO:0000256" key="1">
    <source>
        <dbReference type="ARBA" id="ARBA00009995"/>
    </source>
</evidence>
<name>A0A6P6TFJ0_COFAR</name>
<dbReference type="PANTHER" id="PTHR48049:SF60">
    <property type="entry name" value="UDP-GLYCOSYLTRANSFERASE 91B1"/>
    <property type="match status" value="1"/>
</dbReference>
<dbReference type="InterPro" id="IPR002213">
    <property type="entry name" value="UDP_glucos_trans"/>
</dbReference>
<evidence type="ECO:0000313" key="4">
    <source>
        <dbReference type="Proteomes" id="UP001652660"/>
    </source>
</evidence>
<comment type="similarity">
    <text evidence="1">Belongs to the UDP-glycosyltransferase family.</text>
</comment>
<organism evidence="4 5">
    <name type="scientific">Coffea arabica</name>
    <name type="common">Arabian coffee</name>
    <dbReference type="NCBI Taxonomy" id="13443"/>
    <lineage>
        <taxon>Eukaryota</taxon>
        <taxon>Viridiplantae</taxon>
        <taxon>Streptophyta</taxon>
        <taxon>Embryophyta</taxon>
        <taxon>Tracheophyta</taxon>
        <taxon>Spermatophyta</taxon>
        <taxon>Magnoliopsida</taxon>
        <taxon>eudicotyledons</taxon>
        <taxon>Gunneridae</taxon>
        <taxon>Pentapetalae</taxon>
        <taxon>asterids</taxon>
        <taxon>lamiids</taxon>
        <taxon>Gentianales</taxon>
        <taxon>Rubiaceae</taxon>
        <taxon>Ixoroideae</taxon>
        <taxon>Gardenieae complex</taxon>
        <taxon>Bertiereae - Coffeeae clade</taxon>
        <taxon>Coffeeae</taxon>
        <taxon>Coffea</taxon>
    </lineage>
</organism>
<dbReference type="Gene3D" id="3.40.50.2000">
    <property type="entry name" value="Glycogen Phosphorylase B"/>
    <property type="match status" value="2"/>
</dbReference>
<dbReference type="OrthoDB" id="5835829at2759"/>
<reference evidence="5" key="2">
    <citation type="submission" date="2025-08" db="UniProtKB">
        <authorList>
            <consortium name="RefSeq"/>
        </authorList>
    </citation>
    <scope>IDENTIFICATION</scope>
    <source>
        <tissue evidence="5">Leaves</tissue>
    </source>
</reference>
<keyword evidence="4" id="KW-1185">Reference proteome</keyword>
<evidence type="ECO:0000256" key="3">
    <source>
        <dbReference type="ARBA" id="ARBA00022679"/>
    </source>
</evidence>
<dbReference type="FunFam" id="3.40.50.2000:FF:000037">
    <property type="entry name" value="Glycosyltransferase"/>
    <property type="match status" value="1"/>
</dbReference>
<evidence type="ECO:0000256" key="2">
    <source>
        <dbReference type="ARBA" id="ARBA00022676"/>
    </source>
</evidence>
<dbReference type="CDD" id="cd03784">
    <property type="entry name" value="GT1_Gtf-like"/>
    <property type="match status" value="1"/>
</dbReference>
<dbReference type="SUPFAM" id="SSF53756">
    <property type="entry name" value="UDP-Glycosyltransferase/glycogen phosphorylase"/>
    <property type="match status" value="1"/>
</dbReference>
<keyword evidence="2" id="KW-0328">Glycosyltransferase</keyword>
<dbReference type="GeneID" id="113700518"/>
<proteinExistence type="inferred from homology"/>
<dbReference type="RefSeq" id="XP_027076800.1">
    <property type="nucleotide sequence ID" value="XM_027220999.2"/>
</dbReference>
<dbReference type="AlphaFoldDB" id="A0A6P6TFJ0"/>
<dbReference type="Pfam" id="PF00201">
    <property type="entry name" value="UDPGT"/>
    <property type="match status" value="1"/>
</dbReference>
<sequence>MADNRKLHVAVFPWLAFGHLIPFFEVAKFIAQKGHKISFLSTPRNMNRLPTLPPDLVPCFDFVNLTLPRIENLPENAEATMDVPPEDIHFLKKAFDGLEDELTQFLESSTPDWIIYDFAPYWLPPIAAQLRISRAHFFVINAWFLDFFGPTSVMIDSPKKDLTLKDYTAPPKWIPFPTNLAYRMYEWKRTLETSNKPGGSVTDTYRLGSAISGCDMIIIRHCFEFEPLWLNLLEELHHKPVIPLGLMPPGDQEIETIDKNESWVAIKEWLDEQKKLSAVYVALGSEVGLSQDELTELALGLELSGLSFFWALRRSDSLELPNGFLERVKDRGIVWETWAPQSKILSHDSVGSFLTHCGWSSIIEGLEFGRALIMLPIAVDQGLNARILVDSKVGVEIPRDENDGSFTRNSVAESVKKVTVCEDGQIFRDKAKELSYVFGDKDMHNRYMIMIMS</sequence>
<protein>
    <submittedName>
        <fullName evidence="5">UDP-rhamnose:rhamnosyltransferase 1</fullName>
    </submittedName>
</protein>
<gene>
    <name evidence="5" type="primary">LOC113700518</name>
</gene>
<dbReference type="InterPro" id="IPR050481">
    <property type="entry name" value="UDP-glycosyltransf_plant"/>
</dbReference>
<dbReference type="GO" id="GO:0035251">
    <property type="term" value="F:UDP-glucosyltransferase activity"/>
    <property type="evidence" value="ECO:0007669"/>
    <property type="project" value="InterPro"/>
</dbReference>
<dbReference type="FunFam" id="3.40.50.2000:FF:000088">
    <property type="entry name" value="Glycosyltransferase"/>
    <property type="match status" value="1"/>
</dbReference>
<evidence type="ECO:0000313" key="5">
    <source>
        <dbReference type="RefSeq" id="XP_027076800.1"/>
    </source>
</evidence>
<dbReference type="PANTHER" id="PTHR48049">
    <property type="entry name" value="GLYCOSYLTRANSFERASE"/>
    <property type="match status" value="1"/>
</dbReference>
<accession>A0A6P6TFJ0</accession>